<accession>A0ABX0U4H6</accession>
<gene>
    <name evidence="2" type="ORF">FHR24_000198</name>
</gene>
<evidence type="ECO:0000256" key="1">
    <source>
        <dbReference type="SAM" id="SignalP"/>
    </source>
</evidence>
<organism evidence="2 3">
    <name type="scientific">Wenyingzhuangia heitensis</name>
    <dbReference type="NCBI Taxonomy" id="1487859"/>
    <lineage>
        <taxon>Bacteria</taxon>
        <taxon>Pseudomonadati</taxon>
        <taxon>Bacteroidota</taxon>
        <taxon>Flavobacteriia</taxon>
        <taxon>Flavobacteriales</taxon>
        <taxon>Flavobacteriaceae</taxon>
        <taxon>Wenyingzhuangia</taxon>
    </lineage>
</organism>
<protein>
    <recommendedName>
        <fullName evidence="4">Outer membrane protein beta-barrel domain-containing protein</fullName>
    </recommendedName>
</protein>
<sequence length="161" mass="17547">MKKLIFTAGLLLAGLASQAQDLSKNAIGLRLGDNDGLGYEISYQRALSEATRLQLDLGLRSEDYVDAYKLSGTYQWVKDLSALADGFNWFYGAGAALGTVQVDFMGQKDSETFVNAAGNVGIEYNFEFPLQLSLDTRPEIGIINGDSDLSLEVALGVRYKF</sequence>
<evidence type="ECO:0008006" key="4">
    <source>
        <dbReference type="Google" id="ProtNLM"/>
    </source>
</evidence>
<name>A0ABX0U4H6_9FLAO</name>
<dbReference type="InterPro" id="IPR011250">
    <property type="entry name" value="OMP/PagP_B-barrel"/>
</dbReference>
<dbReference type="SUPFAM" id="SSF56925">
    <property type="entry name" value="OMPA-like"/>
    <property type="match status" value="1"/>
</dbReference>
<proteinExistence type="predicted"/>
<keyword evidence="3" id="KW-1185">Reference proteome</keyword>
<evidence type="ECO:0000313" key="2">
    <source>
        <dbReference type="EMBL" id="NIJ43759.1"/>
    </source>
</evidence>
<feature type="chain" id="PRO_5046010753" description="Outer membrane protein beta-barrel domain-containing protein" evidence="1">
    <location>
        <begin position="20"/>
        <end position="161"/>
    </location>
</feature>
<comment type="caution">
    <text evidence="2">The sequence shown here is derived from an EMBL/GenBank/DDBJ whole genome shotgun (WGS) entry which is preliminary data.</text>
</comment>
<dbReference type="Gene3D" id="2.40.160.20">
    <property type="match status" value="1"/>
</dbReference>
<keyword evidence="1" id="KW-0732">Signal</keyword>
<evidence type="ECO:0000313" key="3">
    <source>
        <dbReference type="Proteomes" id="UP000745859"/>
    </source>
</evidence>
<dbReference type="RefSeq" id="WP_167182564.1">
    <property type="nucleotide sequence ID" value="NZ_JAASQL010000001.1"/>
</dbReference>
<reference evidence="2 3" key="1">
    <citation type="submission" date="2020-03" db="EMBL/GenBank/DDBJ databases">
        <title>Genomic Encyclopedia of Type Strains, Phase IV (KMG-IV): sequencing the most valuable type-strain genomes for metagenomic binning, comparative biology and taxonomic classification.</title>
        <authorList>
            <person name="Goeker M."/>
        </authorList>
    </citation>
    <scope>NUCLEOTIDE SEQUENCE [LARGE SCALE GENOMIC DNA]</scope>
    <source>
        <strain evidence="2 3">DSM 101599</strain>
    </source>
</reference>
<feature type="signal peptide" evidence="1">
    <location>
        <begin position="1"/>
        <end position="19"/>
    </location>
</feature>
<dbReference type="Proteomes" id="UP000745859">
    <property type="component" value="Unassembled WGS sequence"/>
</dbReference>
<dbReference type="EMBL" id="JAASQL010000001">
    <property type="protein sequence ID" value="NIJ43759.1"/>
    <property type="molecule type" value="Genomic_DNA"/>
</dbReference>